<keyword evidence="5" id="KW-0597">Phosphoprotein</keyword>
<dbReference type="Proteomes" id="UP000439903">
    <property type="component" value="Unassembled WGS sequence"/>
</dbReference>
<evidence type="ECO:0000256" key="11">
    <source>
        <dbReference type="ARBA" id="ARBA00024691"/>
    </source>
</evidence>
<dbReference type="PANTHER" id="PTHR11125:SF7">
    <property type="entry name" value="TRANSCRIPTION ELONGATION FACTOR SPT5"/>
    <property type="match status" value="1"/>
</dbReference>
<dbReference type="InterPro" id="IPR022581">
    <property type="entry name" value="Spt5_N"/>
</dbReference>
<dbReference type="GO" id="GO:0005840">
    <property type="term" value="C:ribosome"/>
    <property type="evidence" value="ECO:0007669"/>
    <property type="project" value="InterPro"/>
</dbReference>
<dbReference type="InterPro" id="IPR005100">
    <property type="entry name" value="NGN-domain"/>
</dbReference>
<evidence type="ECO:0000313" key="17">
    <source>
        <dbReference type="EMBL" id="KAF0532439.1"/>
    </source>
</evidence>
<dbReference type="GO" id="GO:0032784">
    <property type="term" value="P:regulation of DNA-templated transcription elongation"/>
    <property type="evidence" value="ECO:0007669"/>
    <property type="project" value="InterPro"/>
</dbReference>
<dbReference type="InterPro" id="IPR014722">
    <property type="entry name" value="Rib_uL2_dom2"/>
</dbReference>
<dbReference type="InterPro" id="IPR008991">
    <property type="entry name" value="Translation_prot_SH3-like_sf"/>
</dbReference>
<keyword evidence="9 12" id="KW-0804">Transcription</keyword>
<dbReference type="InterPro" id="IPR024945">
    <property type="entry name" value="Spt5_C_dom"/>
</dbReference>
<feature type="compositionally biased region" description="Polar residues" evidence="14">
    <location>
        <begin position="766"/>
        <end position="801"/>
    </location>
</feature>
<dbReference type="PROSITE" id="PS01108">
    <property type="entry name" value="RIBOSOMAL_L24"/>
    <property type="match status" value="1"/>
</dbReference>
<dbReference type="SUPFAM" id="SSF50104">
    <property type="entry name" value="Translation proteins SH3-like domain"/>
    <property type="match status" value="1"/>
</dbReference>
<dbReference type="SMART" id="SM00739">
    <property type="entry name" value="KOW"/>
    <property type="match status" value="6"/>
</dbReference>
<dbReference type="Gene3D" id="3.30.70.940">
    <property type="entry name" value="NusG, N-terminal domain"/>
    <property type="match status" value="1"/>
</dbReference>
<evidence type="ECO:0000256" key="1">
    <source>
        <dbReference type="ARBA" id="ARBA00004123"/>
    </source>
</evidence>
<dbReference type="Gene3D" id="2.30.30.30">
    <property type="match status" value="3"/>
</dbReference>
<feature type="domain" description="KOW" evidence="15">
    <location>
        <begin position="675"/>
        <end position="702"/>
    </location>
</feature>
<dbReference type="Pfam" id="PF00467">
    <property type="entry name" value="KOW"/>
    <property type="match status" value="1"/>
</dbReference>
<dbReference type="GO" id="GO:0006357">
    <property type="term" value="P:regulation of transcription by RNA polymerase II"/>
    <property type="evidence" value="ECO:0007669"/>
    <property type="project" value="InterPro"/>
</dbReference>
<dbReference type="Pfam" id="PF23287">
    <property type="entry name" value="KOW7_SPT5"/>
    <property type="match status" value="1"/>
</dbReference>
<keyword evidence="4" id="KW-0678">Repressor</keyword>
<dbReference type="OrthoDB" id="28901at2759"/>
<comment type="subcellular location">
    <subcellularLocation>
        <location evidence="1 12">Nucleus</location>
    </subcellularLocation>
</comment>
<gene>
    <name evidence="17" type="ORF">F8M41_011227</name>
</gene>
<dbReference type="InterPro" id="IPR041978">
    <property type="entry name" value="KOW_Spt5_5"/>
</dbReference>
<sequence>MSHSEDNLSEDEDRYDDADGGWHDDEGGDDHLDHKGEDEYEEDPTGEEEEEDEEDDDEEELGSNKKKRKMRKDDLKNKFFLLEADVDDDEEEDEEEEEAMLSQQFIERDDIDDFRTSSRESRRVAMELDRKALEAENLDAEELAQQMNVRYGRRRGHHIQSDSSIPVQYIPDVHQPNMFVIRCKPGKEKDVVIQFMKQFKESEYSQHPLEILSVTCRDALKGYVYIEAWKLAHVQKAMTNINNLFLSQIKLVPLGERTHVLTIKRKDIKLKEGSWAKVKKGKYAGDLVQIAVVYEEGSTEVRIKCVPRIDEKDAKTMSVNPAKRKKSISTSTVKVYDRGYMEKDIKITNLNIDISPTMDEITQFLSATDADENNRSESSLGLPTKVRFSPGDEVEVIMGTERGIYGIVDIVDKDRVTFTRHKSTQQVTFLADSLAKRFNIGDHVQVLNGSHQGEAGMVVNIDKSKSTITLLSDTSMSEIKVFSKDLKKISESTNGRPSGAEYELHDLVQLISNTVGVIVNVDTNSYRVVELKDGVGVLSTYKQEEIIGKEDPRPSTTSLGKNQVVLKVGDTVQDSRNENREGKILYIYRKYAFVLSRGGFGEDGGVFVVECNSLMNNNSRTAGMALDKLNPEVLSAVPAQYQNPPQYRSNYNYGGRGRGGRGGRGGGYNRHRKPDPLIGQTVTIIKGPYKGFIGIVKETTVLMARVELHTNCQIVNVEKTKLHTIDSNGNSRPVVSAPDVSSGRNSREYSPAPSNYSGSSWQSSSARTPSSWNGSRTPTWHNAMTPNTNTTEGSRTPSSFAEGSRTPAVHFSEGSRTPAWDLDSKTPAYNGLDGSRTPAWDIGSKTPAYAIDSGTRTPTWDNGFPSTPAAETPSFTAPTPAAETPGFTAQTPAADTPAFSAPTPANTGSLMIPSTPGPGPTTPANFLPQTPFVPASTIPTGGDFRQIKHDAVSSSKEWLTTDIQVRIVPDSRTSSSHANGQHDNRVGVIIRLESPTTCFVELDDTKEHCFVEQRYLKPVLPQKKERIKMIGGEHKGQLGMLVGVDGADGVVKVKGGKDFKIVNMTMMAKYMGEEVTEE</sequence>
<dbReference type="InterPro" id="IPR057934">
    <property type="entry name" value="KOW_Spt5_7"/>
</dbReference>
<evidence type="ECO:0000256" key="9">
    <source>
        <dbReference type="ARBA" id="ARBA00023163"/>
    </source>
</evidence>
<feature type="region of interest" description="Disordered" evidence="14">
    <location>
        <begin position="724"/>
        <end position="819"/>
    </location>
</feature>
<evidence type="ECO:0000256" key="8">
    <source>
        <dbReference type="ARBA" id="ARBA00023159"/>
    </source>
</evidence>
<dbReference type="GO" id="GO:0003735">
    <property type="term" value="F:structural constituent of ribosome"/>
    <property type="evidence" value="ECO:0007669"/>
    <property type="project" value="InterPro"/>
</dbReference>
<dbReference type="InterPro" id="IPR041976">
    <property type="entry name" value="KOW_Spt5_3"/>
</dbReference>
<evidence type="ECO:0000259" key="16">
    <source>
        <dbReference type="SMART" id="SM01104"/>
    </source>
</evidence>
<comment type="function">
    <text evidence="11 12">The SPT4-SPT5 complex mediates both activation and inhibition of transcription elongation, and plays a role in pre-mRNA processing. This complex seems to be important for the stability of the RNA polymerase II elongation machinery on the chromatin template but not for the inherent ability of this machinery to translocate down the gene.</text>
</comment>
<dbReference type="PANTHER" id="PTHR11125">
    <property type="entry name" value="SUPPRESSOR OF TY 5"/>
    <property type="match status" value="1"/>
</dbReference>
<dbReference type="GO" id="GO:0003729">
    <property type="term" value="F:mRNA binding"/>
    <property type="evidence" value="ECO:0007669"/>
    <property type="project" value="TreeGrafter"/>
</dbReference>
<dbReference type="EMBL" id="WTPW01000231">
    <property type="protein sequence ID" value="KAF0532439.1"/>
    <property type="molecule type" value="Genomic_DNA"/>
</dbReference>
<evidence type="ECO:0000256" key="5">
    <source>
        <dbReference type="ARBA" id="ARBA00022553"/>
    </source>
</evidence>
<feature type="coiled-coil region" evidence="13">
    <location>
        <begin position="123"/>
        <end position="150"/>
    </location>
</feature>
<accession>A0A8H4EPW2</accession>
<feature type="compositionally biased region" description="Acidic residues" evidence="14">
    <location>
        <begin position="7"/>
        <end position="19"/>
    </location>
</feature>
<organism evidence="17 18">
    <name type="scientific">Gigaspora margarita</name>
    <dbReference type="NCBI Taxonomy" id="4874"/>
    <lineage>
        <taxon>Eukaryota</taxon>
        <taxon>Fungi</taxon>
        <taxon>Fungi incertae sedis</taxon>
        <taxon>Mucoromycota</taxon>
        <taxon>Glomeromycotina</taxon>
        <taxon>Glomeromycetes</taxon>
        <taxon>Diversisporales</taxon>
        <taxon>Gigasporaceae</taxon>
        <taxon>Gigaspora</taxon>
    </lineage>
</organism>
<proteinExistence type="inferred from homology"/>
<dbReference type="Pfam" id="PF03439">
    <property type="entry name" value="Spt5-NGN"/>
    <property type="match status" value="1"/>
</dbReference>
<keyword evidence="6" id="KW-0677">Repeat</keyword>
<feature type="region of interest" description="Disordered" evidence="14">
    <location>
        <begin position="645"/>
        <end position="674"/>
    </location>
</feature>
<dbReference type="Pfam" id="PF23037">
    <property type="entry name" value="KOWx_SPT5"/>
    <property type="match status" value="1"/>
</dbReference>
<feature type="compositionally biased region" description="Basic and acidic residues" evidence="14">
    <location>
        <begin position="20"/>
        <end position="37"/>
    </location>
</feature>
<dbReference type="CDD" id="cd09888">
    <property type="entry name" value="NGN_Euk"/>
    <property type="match status" value="1"/>
</dbReference>
<feature type="domain" description="KOW" evidence="15">
    <location>
        <begin position="1020"/>
        <end position="1047"/>
    </location>
</feature>
<dbReference type="CDD" id="cd06086">
    <property type="entry name" value="KOW_Spt5_6"/>
    <property type="match status" value="1"/>
</dbReference>
<dbReference type="GO" id="GO:0006368">
    <property type="term" value="P:transcription elongation by RNA polymerase II"/>
    <property type="evidence" value="ECO:0007669"/>
    <property type="project" value="TreeGrafter"/>
</dbReference>
<dbReference type="InterPro" id="IPR017071">
    <property type="entry name" value="TF_Spt5_eukaryote"/>
</dbReference>
<dbReference type="InterPro" id="IPR041973">
    <property type="entry name" value="KOW_Spt5_1"/>
</dbReference>
<dbReference type="Pfam" id="PF23290">
    <property type="entry name" value="KOW5_SPT5"/>
    <property type="match status" value="1"/>
</dbReference>
<dbReference type="CDD" id="cd06085">
    <property type="entry name" value="KOW_Spt5_5"/>
    <property type="match status" value="1"/>
</dbReference>
<feature type="compositionally biased region" description="Gly residues" evidence="14">
    <location>
        <begin position="654"/>
        <end position="668"/>
    </location>
</feature>
<dbReference type="AlphaFoldDB" id="A0A8H4EPW2"/>
<feature type="domain" description="KOW" evidence="15">
    <location>
        <begin position="387"/>
        <end position="414"/>
    </location>
</feature>
<keyword evidence="17" id="KW-0648">Protein biosynthesis</keyword>
<evidence type="ECO:0000259" key="15">
    <source>
        <dbReference type="SMART" id="SM00739"/>
    </source>
</evidence>
<dbReference type="CDD" id="cd06084">
    <property type="entry name" value="KOW_Spt5_4"/>
    <property type="match status" value="1"/>
</dbReference>
<feature type="domain" description="KOW" evidence="15">
    <location>
        <begin position="269"/>
        <end position="296"/>
    </location>
</feature>
<keyword evidence="18" id="KW-1185">Reference proteome</keyword>
<dbReference type="InterPro" id="IPR005824">
    <property type="entry name" value="KOW"/>
</dbReference>
<name>A0A8H4EPW2_GIGMA</name>
<evidence type="ECO:0000256" key="14">
    <source>
        <dbReference type="SAM" id="MobiDB-lite"/>
    </source>
</evidence>
<dbReference type="InterPro" id="IPR057936">
    <property type="entry name" value="KOWx_Spt5"/>
</dbReference>
<evidence type="ECO:0000256" key="13">
    <source>
        <dbReference type="SAM" id="Coils"/>
    </source>
</evidence>
<dbReference type="InterPro" id="IPR039659">
    <property type="entry name" value="SPT5"/>
</dbReference>
<evidence type="ECO:0000256" key="3">
    <source>
        <dbReference type="ARBA" id="ARBA00020181"/>
    </source>
</evidence>
<keyword evidence="8" id="KW-0010">Activator</keyword>
<dbReference type="SMART" id="SM01104">
    <property type="entry name" value="CTD"/>
    <property type="match status" value="1"/>
</dbReference>
<feature type="region of interest" description="Disordered" evidence="14">
    <location>
        <begin position="1"/>
        <end position="71"/>
    </location>
</feature>
<feature type="domain" description="Spt5 C-terminal" evidence="16">
    <location>
        <begin position="774"/>
        <end position="922"/>
    </location>
</feature>
<evidence type="ECO:0000256" key="4">
    <source>
        <dbReference type="ARBA" id="ARBA00022491"/>
    </source>
</evidence>
<dbReference type="InterPro" id="IPR039385">
    <property type="entry name" value="NGN_Euk"/>
</dbReference>
<evidence type="ECO:0000256" key="12">
    <source>
        <dbReference type="PIRNR" id="PIRNR036945"/>
    </source>
</evidence>
<reference evidence="17 18" key="1">
    <citation type="journal article" date="2019" name="Environ. Microbiol.">
        <title>At the nexus of three kingdoms: the genome of the mycorrhizal fungus Gigaspora margarita provides insights into plant, endobacterial and fungal interactions.</title>
        <authorList>
            <person name="Venice F."/>
            <person name="Ghignone S."/>
            <person name="Salvioli di Fossalunga A."/>
            <person name="Amselem J."/>
            <person name="Novero M."/>
            <person name="Xianan X."/>
            <person name="Sedzielewska Toro K."/>
            <person name="Morin E."/>
            <person name="Lipzen A."/>
            <person name="Grigoriev I.V."/>
            <person name="Henrissat B."/>
            <person name="Martin F.M."/>
            <person name="Bonfante P."/>
        </authorList>
    </citation>
    <scope>NUCLEOTIDE SEQUENCE [LARGE SCALE GENOMIC DNA]</scope>
    <source>
        <strain evidence="17 18">BEG34</strain>
    </source>
</reference>
<evidence type="ECO:0000313" key="18">
    <source>
        <dbReference type="Proteomes" id="UP000439903"/>
    </source>
</evidence>
<dbReference type="Pfam" id="PF12815">
    <property type="entry name" value="CTD"/>
    <property type="match status" value="1"/>
</dbReference>
<evidence type="ECO:0000256" key="7">
    <source>
        <dbReference type="ARBA" id="ARBA00023015"/>
    </source>
</evidence>
<keyword evidence="10 12" id="KW-0539">Nucleus</keyword>
<comment type="caution">
    <text evidence="17">The sequence shown here is derived from an EMBL/GenBank/DDBJ whole genome shotgun (WGS) entry which is preliminary data.</text>
</comment>
<dbReference type="Pfam" id="PF23291">
    <property type="entry name" value="KOW4_SPT5"/>
    <property type="match status" value="1"/>
</dbReference>
<feature type="domain" description="KOW" evidence="15">
    <location>
        <begin position="565"/>
        <end position="590"/>
    </location>
</feature>
<protein>
    <recommendedName>
        <fullName evidence="3 12">Transcription elongation factor SPT5</fullName>
    </recommendedName>
</protein>
<dbReference type="GO" id="GO:0003746">
    <property type="term" value="F:translation elongation factor activity"/>
    <property type="evidence" value="ECO:0007669"/>
    <property type="project" value="UniProtKB-KW"/>
</dbReference>
<feature type="domain" description="KOW" evidence="15">
    <location>
        <begin position="437"/>
        <end position="464"/>
    </location>
</feature>
<dbReference type="CDD" id="cd06081">
    <property type="entry name" value="KOW_Spt5_1"/>
    <property type="match status" value="1"/>
</dbReference>
<comment type="similarity">
    <text evidence="2 12">Belongs to the SPT5 family.</text>
</comment>
<feature type="compositionally biased region" description="Low complexity" evidence="14">
    <location>
        <begin position="754"/>
        <end position="765"/>
    </location>
</feature>
<keyword evidence="17" id="KW-0251">Elongation factor</keyword>
<dbReference type="InterPro" id="IPR036735">
    <property type="entry name" value="NGN_dom_sf"/>
</dbReference>
<evidence type="ECO:0000256" key="2">
    <source>
        <dbReference type="ARBA" id="ARBA00006956"/>
    </source>
</evidence>
<dbReference type="InterPro" id="IPR005825">
    <property type="entry name" value="Ribosomal_uL24_CS"/>
</dbReference>
<dbReference type="Pfam" id="PF11942">
    <property type="entry name" value="Spt5_N"/>
    <property type="match status" value="1"/>
</dbReference>
<dbReference type="InterPro" id="IPR041977">
    <property type="entry name" value="KOW_Spt5_4"/>
</dbReference>
<evidence type="ECO:0000256" key="10">
    <source>
        <dbReference type="ARBA" id="ARBA00023242"/>
    </source>
</evidence>
<dbReference type="CDD" id="cd06083">
    <property type="entry name" value="KOW_Spt5_3"/>
    <property type="match status" value="1"/>
</dbReference>
<evidence type="ECO:0000256" key="6">
    <source>
        <dbReference type="ARBA" id="ARBA00022737"/>
    </source>
</evidence>
<dbReference type="PIRSF" id="PIRSF036945">
    <property type="entry name" value="Spt5"/>
    <property type="match status" value="1"/>
</dbReference>
<keyword evidence="13" id="KW-0175">Coiled coil</keyword>
<feature type="compositionally biased region" description="Acidic residues" evidence="14">
    <location>
        <begin position="38"/>
        <end position="61"/>
    </location>
</feature>
<keyword evidence="7" id="KW-0805">Transcription regulation</keyword>
<dbReference type="GO" id="GO:0032044">
    <property type="term" value="C:DSIF complex"/>
    <property type="evidence" value="ECO:0007669"/>
    <property type="project" value="TreeGrafter"/>
</dbReference>